<gene>
    <name evidence="1" type="ORF">DB44_BG01370</name>
</gene>
<dbReference type="AlphaFoldDB" id="A0A0C1K250"/>
<dbReference type="Gene3D" id="3.40.50.80">
    <property type="entry name" value="Nucleotide-binding domain of ferredoxin-NADP reductase (FNR) module"/>
    <property type="match status" value="1"/>
</dbReference>
<sequence length="81" mass="9309">MSCDSKILFIPVMTSMDKFKKSWNGKTGHIDCKIISKYVNDVSKPIYYISGPAKMVTFIHKAFNEYGIDDDIIRTEEFSGY</sequence>
<dbReference type="EMBL" id="JSAN01000030">
    <property type="protein sequence ID" value="KIC73447.1"/>
    <property type="molecule type" value="Genomic_DNA"/>
</dbReference>
<proteinExistence type="predicted"/>
<evidence type="ECO:0000313" key="1">
    <source>
        <dbReference type="EMBL" id="KIC73447.1"/>
    </source>
</evidence>
<organism evidence="1 2">
    <name type="scientific">Candidatus Protochlamydia amoebophila</name>
    <dbReference type="NCBI Taxonomy" id="362787"/>
    <lineage>
        <taxon>Bacteria</taxon>
        <taxon>Pseudomonadati</taxon>
        <taxon>Chlamydiota</taxon>
        <taxon>Chlamydiia</taxon>
        <taxon>Parachlamydiales</taxon>
        <taxon>Parachlamydiaceae</taxon>
        <taxon>Candidatus Protochlamydia</taxon>
    </lineage>
</organism>
<dbReference type="InterPro" id="IPR039261">
    <property type="entry name" value="FNR_nucleotide-bd"/>
</dbReference>
<name>A0A0C1K250_9BACT</name>
<accession>A0A0C1K250</accession>
<dbReference type="Proteomes" id="UP000031465">
    <property type="component" value="Unassembled WGS sequence"/>
</dbReference>
<dbReference type="SUPFAM" id="SSF52343">
    <property type="entry name" value="Ferredoxin reductase-like, C-terminal NADP-linked domain"/>
    <property type="match status" value="1"/>
</dbReference>
<evidence type="ECO:0008006" key="3">
    <source>
        <dbReference type="Google" id="ProtNLM"/>
    </source>
</evidence>
<reference evidence="1 2" key="1">
    <citation type="journal article" date="2014" name="Mol. Biol. Evol.">
        <title>Massive expansion of Ubiquitination-related gene families within the Chlamydiae.</title>
        <authorList>
            <person name="Domman D."/>
            <person name="Collingro A."/>
            <person name="Lagkouvardos I."/>
            <person name="Gehre L."/>
            <person name="Weinmaier T."/>
            <person name="Rattei T."/>
            <person name="Subtil A."/>
            <person name="Horn M."/>
        </authorList>
    </citation>
    <scope>NUCLEOTIDE SEQUENCE [LARGE SCALE GENOMIC DNA]</scope>
    <source>
        <strain evidence="1 2">EI2</strain>
    </source>
</reference>
<protein>
    <recommendedName>
        <fullName evidence="3">Oxidoreductase FAD/NAD(P)-binding domain-containing protein</fullName>
    </recommendedName>
</protein>
<evidence type="ECO:0000313" key="2">
    <source>
        <dbReference type="Proteomes" id="UP000031465"/>
    </source>
</evidence>
<comment type="caution">
    <text evidence="1">The sequence shown here is derived from an EMBL/GenBank/DDBJ whole genome shotgun (WGS) entry which is preliminary data.</text>
</comment>